<keyword evidence="1" id="KW-1133">Transmembrane helix</keyword>
<dbReference type="RefSeq" id="WP_379957313.1">
    <property type="nucleotide sequence ID" value="NZ_JAUYVI010000005.1"/>
</dbReference>
<keyword evidence="3" id="KW-1185">Reference proteome</keyword>
<keyword evidence="1" id="KW-0472">Membrane</keyword>
<proteinExistence type="predicted"/>
<sequence>MKKTRPTPKPPAKAAPKPPLHPYLVLGVAVLLPGMGQVLNNQAGRGLLFAFTAFALGFITAKYAAPEASILGRYAGGFFIYAVAVMDAYKWARVRWEIFHHRGDAQTPVGD</sequence>
<comment type="caution">
    <text evidence="2">The sequence shown here is derived from an EMBL/GenBank/DDBJ whole genome shotgun (WGS) entry which is preliminary data.</text>
</comment>
<feature type="transmembrane region" description="Helical" evidence="1">
    <location>
        <begin position="20"/>
        <end position="39"/>
    </location>
</feature>
<organism evidence="2 3">
    <name type="scientific">Dongia sedimenti</name>
    <dbReference type="NCBI Taxonomy" id="3064282"/>
    <lineage>
        <taxon>Bacteria</taxon>
        <taxon>Pseudomonadati</taxon>
        <taxon>Pseudomonadota</taxon>
        <taxon>Alphaproteobacteria</taxon>
        <taxon>Rhodospirillales</taxon>
        <taxon>Dongiaceae</taxon>
        <taxon>Dongia</taxon>
    </lineage>
</organism>
<keyword evidence="1" id="KW-0812">Transmembrane</keyword>
<accession>A0ABU0YQG0</accession>
<feature type="transmembrane region" description="Helical" evidence="1">
    <location>
        <begin position="46"/>
        <end position="65"/>
    </location>
</feature>
<protein>
    <recommendedName>
        <fullName evidence="4">SPW repeat-containing protein</fullName>
    </recommendedName>
</protein>
<evidence type="ECO:0000313" key="2">
    <source>
        <dbReference type="EMBL" id="MDQ7249390.1"/>
    </source>
</evidence>
<reference evidence="3" key="1">
    <citation type="submission" date="2023-08" db="EMBL/GenBank/DDBJ databases">
        <title>Rhodospirillaceae gen. nov., a novel taxon isolated from the Yangtze River Yuezi River estuary sludge.</title>
        <authorList>
            <person name="Ruan L."/>
        </authorList>
    </citation>
    <scope>NUCLEOTIDE SEQUENCE [LARGE SCALE GENOMIC DNA]</scope>
    <source>
        <strain evidence="3">R-7</strain>
    </source>
</reference>
<name>A0ABU0YQG0_9PROT</name>
<evidence type="ECO:0008006" key="4">
    <source>
        <dbReference type="Google" id="ProtNLM"/>
    </source>
</evidence>
<feature type="transmembrane region" description="Helical" evidence="1">
    <location>
        <begin position="71"/>
        <end position="92"/>
    </location>
</feature>
<evidence type="ECO:0000313" key="3">
    <source>
        <dbReference type="Proteomes" id="UP001230156"/>
    </source>
</evidence>
<dbReference type="EMBL" id="JAUYVI010000005">
    <property type="protein sequence ID" value="MDQ7249390.1"/>
    <property type="molecule type" value="Genomic_DNA"/>
</dbReference>
<evidence type="ECO:0000256" key="1">
    <source>
        <dbReference type="SAM" id="Phobius"/>
    </source>
</evidence>
<dbReference type="Proteomes" id="UP001230156">
    <property type="component" value="Unassembled WGS sequence"/>
</dbReference>
<gene>
    <name evidence="2" type="ORF">Q8A70_17010</name>
</gene>